<sequence length="283" mass="32141">MPTKRKSNRRLDGAPEDGGRSRNRELELETQVEALKKELDKKDGIHRDELRAASNTLDAPSQKHYIEVLDERDELLEQLKQLQTRLDEAEESAAAAEIEKASKAQPLSDPVVVQPQGLSHKYHLLQLIDQHTRRKEHLQDDLEAIQRKRAKIHTENEIKKQEIREIKARRRPAHNRAGKVSRAQGSSSRYALGNKFTARQSSDDLQPPELTSASAYPSLLHEQGASRQEQTPPVPQRAYSKAGKSSSQTLKFVNTHLGKSESNRVDRELAFQKDQEDKDDTAE</sequence>
<evidence type="ECO:0000313" key="4">
    <source>
        <dbReference type="Proteomes" id="UP001280581"/>
    </source>
</evidence>
<reference evidence="3 4" key="1">
    <citation type="submission" date="2021-02" db="EMBL/GenBank/DDBJ databases">
        <title>Genome assembly of Pseudopithomyces chartarum.</title>
        <authorList>
            <person name="Jauregui R."/>
            <person name="Singh J."/>
            <person name="Voisey C."/>
        </authorList>
    </citation>
    <scope>NUCLEOTIDE SEQUENCE [LARGE SCALE GENOMIC DNA]</scope>
    <source>
        <strain evidence="3 4">AGR01</strain>
    </source>
</reference>
<feature type="compositionally biased region" description="Basic and acidic residues" evidence="2">
    <location>
        <begin position="9"/>
        <end position="27"/>
    </location>
</feature>
<dbReference type="Proteomes" id="UP001280581">
    <property type="component" value="Unassembled WGS sequence"/>
</dbReference>
<evidence type="ECO:0000256" key="2">
    <source>
        <dbReference type="SAM" id="MobiDB-lite"/>
    </source>
</evidence>
<feature type="region of interest" description="Disordered" evidence="2">
    <location>
        <begin position="1"/>
        <end position="27"/>
    </location>
</feature>
<keyword evidence="1" id="KW-0175">Coiled coil</keyword>
<feature type="compositionally biased region" description="Polar residues" evidence="2">
    <location>
        <begin position="243"/>
        <end position="252"/>
    </location>
</feature>
<feature type="compositionally biased region" description="Polar residues" evidence="2">
    <location>
        <begin position="197"/>
        <end position="215"/>
    </location>
</feature>
<evidence type="ECO:0000313" key="3">
    <source>
        <dbReference type="EMBL" id="KAK3213828.1"/>
    </source>
</evidence>
<feature type="region of interest" description="Disordered" evidence="2">
    <location>
        <begin position="153"/>
        <end position="283"/>
    </location>
</feature>
<evidence type="ECO:0000256" key="1">
    <source>
        <dbReference type="SAM" id="Coils"/>
    </source>
</evidence>
<protein>
    <submittedName>
        <fullName evidence="3">Uncharacterized protein</fullName>
    </submittedName>
</protein>
<gene>
    <name evidence="3" type="ORF">GRF29_28g1176005</name>
</gene>
<dbReference type="EMBL" id="WVTA01000004">
    <property type="protein sequence ID" value="KAK3213828.1"/>
    <property type="molecule type" value="Genomic_DNA"/>
</dbReference>
<proteinExistence type="predicted"/>
<feature type="compositionally biased region" description="Basic and acidic residues" evidence="2">
    <location>
        <begin position="258"/>
        <end position="276"/>
    </location>
</feature>
<comment type="caution">
    <text evidence="3">The sequence shown here is derived from an EMBL/GenBank/DDBJ whole genome shotgun (WGS) entry which is preliminary data.</text>
</comment>
<dbReference type="AlphaFoldDB" id="A0AAN6M0Y7"/>
<feature type="coiled-coil region" evidence="1">
    <location>
        <begin position="65"/>
        <end position="99"/>
    </location>
</feature>
<organism evidence="3 4">
    <name type="scientific">Pseudopithomyces chartarum</name>
    <dbReference type="NCBI Taxonomy" id="1892770"/>
    <lineage>
        <taxon>Eukaryota</taxon>
        <taxon>Fungi</taxon>
        <taxon>Dikarya</taxon>
        <taxon>Ascomycota</taxon>
        <taxon>Pezizomycotina</taxon>
        <taxon>Dothideomycetes</taxon>
        <taxon>Pleosporomycetidae</taxon>
        <taxon>Pleosporales</taxon>
        <taxon>Massarineae</taxon>
        <taxon>Didymosphaeriaceae</taxon>
        <taxon>Pseudopithomyces</taxon>
    </lineage>
</organism>
<keyword evidence="4" id="KW-1185">Reference proteome</keyword>
<accession>A0AAN6M0Y7</accession>
<name>A0AAN6M0Y7_9PLEO</name>
<feature type="compositionally biased region" description="Basic and acidic residues" evidence="2">
    <location>
        <begin position="153"/>
        <end position="166"/>
    </location>
</feature>
<feature type="compositionally biased region" description="Basic residues" evidence="2">
    <location>
        <begin position="167"/>
        <end position="179"/>
    </location>
</feature>